<protein>
    <submittedName>
        <fullName evidence="2">Uu.00g100460.m01.CDS01</fullName>
    </submittedName>
</protein>
<accession>A0AAI8YF83</accession>
<feature type="region of interest" description="Disordered" evidence="1">
    <location>
        <begin position="282"/>
        <end position="355"/>
    </location>
</feature>
<proteinExistence type="predicted"/>
<reference evidence="2" key="1">
    <citation type="submission" date="2023-10" db="EMBL/GenBank/DDBJ databases">
        <authorList>
            <person name="Hackl T."/>
        </authorList>
    </citation>
    <scope>NUCLEOTIDE SEQUENCE</scope>
</reference>
<sequence>MSALRRRTSSTTRVPLRELPMWHRRVDNSSIFATLTDENPKLHQIEEELTSCPKPADPIRITQADVHRWTDFDYERVASSLGKILRSKFDNPIETVLEPRHLRVRVEENIDDVFNLWHGYILNLILYLLTPHLESFLGDGELNGFFFGKKPFSITNTEDGGDTYPDWGVATSGNRLLLGDTKMDQAWTSLDLEKGRKASLYAVQQLGQYCVRCNTRYGFIITPAELVVFRFYRIKEVDGEIVHVGSQSRSIPWSSYGQDELTSRAHYDQTYDLSSATEAGTTLGTDQSVKSPPPASAATKRKLRLLDVITEEEDEEKPPVSAALKHKPRSLDVVTEEEDGESIKRPKAKKRRYRL</sequence>
<organism evidence="2 3">
    <name type="scientific">Anthostomella pinea</name>
    <dbReference type="NCBI Taxonomy" id="933095"/>
    <lineage>
        <taxon>Eukaryota</taxon>
        <taxon>Fungi</taxon>
        <taxon>Dikarya</taxon>
        <taxon>Ascomycota</taxon>
        <taxon>Pezizomycotina</taxon>
        <taxon>Sordariomycetes</taxon>
        <taxon>Xylariomycetidae</taxon>
        <taxon>Xylariales</taxon>
        <taxon>Xylariaceae</taxon>
        <taxon>Anthostomella</taxon>
    </lineage>
</organism>
<name>A0AAI8YF83_9PEZI</name>
<evidence type="ECO:0000313" key="2">
    <source>
        <dbReference type="EMBL" id="CAJ2502652.1"/>
    </source>
</evidence>
<feature type="compositionally biased region" description="Basic residues" evidence="1">
    <location>
        <begin position="345"/>
        <end position="355"/>
    </location>
</feature>
<dbReference type="Proteomes" id="UP001295740">
    <property type="component" value="Unassembled WGS sequence"/>
</dbReference>
<dbReference type="AlphaFoldDB" id="A0AAI8YF83"/>
<gene>
    <name evidence="2" type="ORF">KHLLAP_LOCUS3120</name>
</gene>
<keyword evidence="3" id="KW-1185">Reference proteome</keyword>
<evidence type="ECO:0000313" key="3">
    <source>
        <dbReference type="Proteomes" id="UP001295740"/>
    </source>
</evidence>
<comment type="caution">
    <text evidence="2">The sequence shown here is derived from an EMBL/GenBank/DDBJ whole genome shotgun (WGS) entry which is preliminary data.</text>
</comment>
<dbReference type="EMBL" id="CAUWAG010000004">
    <property type="protein sequence ID" value="CAJ2502652.1"/>
    <property type="molecule type" value="Genomic_DNA"/>
</dbReference>
<evidence type="ECO:0000256" key="1">
    <source>
        <dbReference type="SAM" id="MobiDB-lite"/>
    </source>
</evidence>